<organism evidence="3 4">
    <name type="scientific">Saccharopolyspora griseoalba</name>
    <dbReference type="NCBI Taxonomy" id="1431848"/>
    <lineage>
        <taxon>Bacteria</taxon>
        <taxon>Bacillati</taxon>
        <taxon>Actinomycetota</taxon>
        <taxon>Actinomycetes</taxon>
        <taxon>Pseudonocardiales</taxon>
        <taxon>Pseudonocardiaceae</taxon>
        <taxon>Saccharopolyspora</taxon>
    </lineage>
</organism>
<evidence type="ECO:0000256" key="2">
    <source>
        <dbReference type="SAM" id="Phobius"/>
    </source>
</evidence>
<keyword evidence="4" id="KW-1185">Reference proteome</keyword>
<keyword evidence="2" id="KW-0472">Membrane</keyword>
<dbReference type="Proteomes" id="UP001596504">
    <property type="component" value="Unassembled WGS sequence"/>
</dbReference>
<comment type="caution">
    <text evidence="3">The sequence shown here is derived from an EMBL/GenBank/DDBJ whole genome shotgun (WGS) entry which is preliminary data.</text>
</comment>
<name>A0ABW2LNI0_9PSEU</name>
<feature type="transmembrane region" description="Helical" evidence="2">
    <location>
        <begin position="126"/>
        <end position="143"/>
    </location>
</feature>
<protein>
    <submittedName>
        <fullName evidence="3">Uncharacterized protein</fullName>
    </submittedName>
</protein>
<reference evidence="4" key="1">
    <citation type="journal article" date="2019" name="Int. J. Syst. Evol. Microbiol.">
        <title>The Global Catalogue of Microorganisms (GCM) 10K type strain sequencing project: providing services to taxonomists for standard genome sequencing and annotation.</title>
        <authorList>
            <consortium name="The Broad Institute Genomics Platform"/>
            <consortium name="The Broad Institute Genome Sequencing Center for Infectious Disease"/>
            <person name="Wu L."/>
            <person name="Ma J."/>
        </authorList>
    </citation>
    <scope>NUCLEOTIDE SEQUENCE [LARGE SCALE GENOMIC DNA]</scope>
    <source>
        <strain evidence="4">WLHS5</strain>
    </source>
</reference>
<feature type="region of interest" description="Disordered" evidence="1">
    <location>
        <begin position="1"/>
        <end position="59"/>
    </location>
</feature>
<proteinExistence type="predicted"/>
<accession>A0ABW2LNI0</accession>
<dbReference type="EMBL" id="JBHTCJ010000008">
    <property type="protein sequence ID" value="MFC7343165.1"/>
    <property type="molecule type" value="Genomic_DNA"/>
</dbReference>
<feature type="transmembrane region" description="Helical" evidence="2">
    <location>
        <begin position="63"/>
        <end position="85"/>
    </location>
</feature>
<feature type="compositionally biased region" description="Pro residues" evidence="1">
    <location>
        <begin position="7"/>
        <end position="20"/>
    </location>
</feature>
<keyword evidence="2" id="KW-0812">Transmembrane</keyword>
<keyword evidence="2" id="KW-1133">Transmembrane helix</keyword>
<feature type="compositionally biased region" description="Basic residues" evidence="1">
    <location>
        <begin position="42"/>
        <end position="52"/>
    </location>
</feature>
<dbReference type="RefSeq" id="WP_380669785.1">
    <property type="nucleotide sequence ID" value="NZ_JBHTCJ010000008.1"/>
</dbReference>
<feature type="transmembrane region" description="Helical" evidence="2">
    <location>
        <begin position="97"/>
        <end position="114"/>
    </location>
</feature>
<evidence type="ECO:0000313" key="3">
    <source>
        <dbReference type="EMBL" id="MFC7343165.1"/>
    </source>
</evidence>
<evidence type="ECO:0000313" key="4">
    <source>
        <dbReference type="Proteomes" id="UP001596504"/>
    </source>
</evidence>
<gene>
    <name evidence="3" type="ORF">ACFQRI_17330</name>
</gene>
<evidence type="ECO:0000256" key="1">
    <source>
        <dbReference type="SAM" id="MobiDB-lite"/>
    </source>
</evidence>
<sequence>MRAVPHHPMPPRTRHLPPPDAVRSFRPPERPRGTPPPPPPPPRRRREPHRPPRPGGLGRAARGLAGLLTAGFVVLALFLIGVQIWATSWGQQGPGTAALISHVVAAAAAIVLQAIGDREANRRGDLATAAVYLAVLGSLWFWWW</sequence>